<reference evidence="4 5" key="1">
    <citation type="submission" date="2019-12" db="EMBL/GenBank/DDBJ databases">
        <authorList>
            <person name="Zhang Y.-J."/>
        </authorList>
    </citation>
    <scope>NUCLEOTIDE SEQUENCE [LARGE SCALE GENOMIC DNA]</scope>
    <source>
        <strain evidence="4 5">H18S-6</strain>
    </source>
</reference>
<dbReference type="Proteomes" id="UP000441586">
    <property type="component" value="Unassembled WGS sequence"/>
</dbReference>
<comment type="similarity">
    <text evidence="1 3">Belongs to the UreD family.</text>
</comment>
<evidence type="ECO:0000256" key="1">
    <source>
        <dbReference type="ARBA" id="ARBA00007177"/>
    </source>
</evidence>
<dbReference type="GO" id="GO:0005737">
    <property type="term" value="C:cytoplasm"/>
    <property type="evidence" value="ECO:0007669"/>
    <property type="project" value="UniProtKB-SubCell"/>
</dbReference>
<gene>
    <name evidence="3" type="primary">ureD</name>
    <name evidence="4" type="ORF">GP644_22785</name>
</gene>
<dbReference type="Pfam" id="PF01774">
    <property type="entry name" value="UreD"/>
    <property type="match status" value="1"/>
</dbReference>
<keyword evidence="2 3" id="KW-0143">Chaperone</keyword>
<comment type="caution">
    <text evidence="4">The sequence shown here is derived from an EMBL/GenBank/DDBJ whole genome shotgun (WGS) entry which is preliminary data.</text>
</comment>
<sequence length="293" mass="31880">MCSIFCREQGIEETDITIRQDINTATSEAAQPRAIGAVRVVGRFKSGKSCLANLRQSGALKLLFPSRASGLEAVMINTAGGITGGDRFSISAEAVGNCHMTLTTQAAERIYRAQPGQTGGMDTRLRVGTGARLNWMPQETILYNHCSFQRHLTANLAKDATLLVVEPLVFGRIAMGEVLNDARFNDCIDIRRNGQRLYYDSVRLHGDITAKLSRPAVANGANAMANLIFTAPDAGRHLTFLRDALPDTGGVSLIGDDLLVLRLLAKDSFVLRKSLLPVLDRLTDNGLPLCWRL</sequence>
<dbReference type="HAMAP" id="MF_01384">
    <property type="entry name" value="UreD"/>
    <property type="match status" value="1"/>
</dbReference>
<comment type="subunit">
    <text evidence="3">UreD, UreF and UreG form a complex that acts as a GTP-hydrolysis-dependent molecular chaperone, activating the urease apoprotein by helping to assemble the nickel containing metallocenter of UreC. The UreE protein probably delivers the nickel.</text>
</comment>
<dbReference type="PANTHER" id="PTHR33643:SF1">
    <property type="entry name" value="UREASE ACCESSORY PROTEIN D"/>
    <property type="match status" value="1"/>
</dbReference>
<evidence type="ECO:0000313" key="5">
    <source>
        <dbReference type="Proteomes" id="UP000441586"/>
    </source>
</evidence>
<dbReference type="EMBL" id="WSFO01000022">
    <property type="protein sequence ID" value="KAE9625099.1"/>
    <property type="molecule type" value="Genomic_DNA"/>
</dbReference>
<evidence type="ECO:0000313" key="4">
    <source>
        <dbReference type="EMBL" id="KAE9625099.1"/>
    </source>
</evidence>
<organism evidence="4 5">
    <name type="scientific">Parasedimentitalea maritima</name>
    <dbReference type="NCBI Taxonomy" id="2578117"/>
    <lineage>
        <taxon>Bacteria</taxon>
        <taxon>Pseudomonadati</taxon>
        <taxon>Pseudomonadota</taxon>
        <taxon>Alphaproteobacteria</taxon>
        <taxon>Rhodobacterales</taxon>
        <taxon>Paracoccaceae</taxon>
        <taxon>Parasedimentitalea</taxon>
    </lineage>
</organism>
<comment type="subcellular location">
    <subcellularLocation>
        <location evidence="3">Cytoplasm</location>
    </subcellularLocation>
</comment>
<comment type="function">
    <text evidence="3">Required for maturation of urease via the functional incorporation of the urease nickel metallocenter.</text>
</comment>
<proteinExistence type="inferred from homology"/>
<keyword evidence="3" id="KW-0963">Cytoplasm</keyword>
<keyword evidence="3" id="KW-0996">Nickel insertion</keyword>
<protein>
    <recommendedName>
        <fullName evidence="3">Urease accessory protein UreD</fullName>
    </recommendedName>
</protein>
<dbReference type="InterPro" id="IPR002669">
    <property type="entry name" value="UreD"/>
</dbReference>
<accession>A0A6A4R9S2</accession>
<dbReference type="GO" id="GO:0016151">
    <property type="term" value="F:nickel cation binding"/>
    <property type="evidence" value="ECO:0007669"/>
    <property type="project" value="UniProtKB-UniRule"/>
</dbReference>
<dbReference type="PANTHER" id="PTHR33643">
    <property type="entry name" value="UREASE ACCESSORY PROTEIN D"/>
    <property type="match status" value="1"/>
</dbReference>
<name>A0A6A4R9S2_9RHOB</name>
<dbReference type="RefSeq" id="WP_158981756.1">
    <property type="nucleotide sequence ID" value="NZ_WSFO01000022.1"/>
</dbReference>
<dbReference type="AlphaFoldDB" id="A0A6A4R9S2"/>
<evidence type="ECO:0000256" key="3">
    <source>
        <dbReference type="HAMAP-Rule" id="MF_01384"/>
    </source>
</evidence>
<evidence type="ECO:0000256" key="2">
    <source>
        <dbReference type="ARBA" id="ARBA00023186"/>
    </source>
</evidence>